<protein>
    <recommendedName>
        <fullName evidence="15">SPX domain-containing protein</fullName>
    </recommendedName>
</protein>
<evidence type="ECO:0000256" key="12">
    <source>
        <dbReference type="SAM" id="MobiDB-lite"/>
    </source>
</evidence>
<evidence type="ECO:0000313" key="16">
    <source>
        <dbReference type="EMBL" id="CAJ1395877.1"/>
    </source>
</evidence>
<reference evidence="16" key="1">
    <citation type="submission" date="2023-08" db="EMBL/GenBank/DDBJ databases">
        <authorList>
            <person name="Chen Y."/>
            <person name="Shah S."/>
            <person name="Dougan E. K."/>
            <person name="Thang M."/>
            <person name="Chan C."/>
        </authorList>
    </citation>
    <scope>NUCLEOTIDE SEQUENCE</scope>
</reference>
<dbReference type="InterPro" id="IPR042267">
    <property type="entry name" value="VTC_sf"/>
</dbReference>
<evidence type="ECO:0000256" key="4">
    <source>
        <dbReference type="ARBA" id="ARBA00022670"/>
    </source>
</evidence>
<evidence type="ECO:0000256" key="14">
    <source>
        <dbReference type="SAM" id="SignalP"/>
    </source>
</evidence>
<feature type="transmembrane region" description="Helical" evidence="13">
    <location>
        <begin position="1694"/>
        <end position="1715"/>
    </location>
</feature>
<dbReference type="InterPro" id="IPR032632">
    <property type="entry name" value="Peptidase_M16_M"/>
</dbReference>
<dbReference type="Gene3D" id="3.30.830.10">
    <property type="entry name" value="Metalloenzyme, LuxS/M16 peptidase-like"/>
    <property type="match status" value="4"/>
</dbReference>
<dbReference type="Pfam" id="PF00675">
    <property type="entry name" value="Peptidase_M16"/>
    <property type="match status" value="1"/>
</dbReference>
<evidence type="ECO:0000256" key="10">
    <source>
        <dbReference type="ARBA" id="ARBA00023049"/>
    </source>
</evidence>
<keyword evidence="7" id="KW-0378">Hydrolase</keyword>
<keyword evidence="11 13" id="KW-0472">Membrane</keyword>
<evidence type="ECO:0000256" key="2">
    <source>
        <dbReference type="ARBA" id="ARBA00004127"/>
    </source>
</evidence>
<dbReference type="GO" id="GO:0004222">
    <property type="term" value="F:metalloendopeptidase activity"/>
    <property type="evidence" value="ECO:0007669"/>
    <property type="project" value="InterPro"/>
</dbReference>
<feature type="region of interest" description="Disordered" evidence="12">
    <location>
        <begin position="470"/>
        <end position="499"/>
    </location>
</feature>
<feature type="region of interest" description="Disordered" evidence="12">
    <location>
        <begin position="1554"/>
        <end position="1586"/>
    </location>
</feature>
<feature type="signal peptide" evidence="14">
    <location>
        <begin position="1"/>
        <end position="19"/>
    </location>
</feature>
<dbReference type="InterPro" id="IPR007863">
    <property type="entry name" value="Peptidase_M16_C"/>
</dbReference>
<dbReference type="SUPFAM" id="SSF63411">
    <property type="entry name" value="LuxS/MPP-like metallohydrolase"/>
    <property type="match status" value="4"/>
</dbReference>
<feature type="domain" description="SPX" evidence="15">
    <location>
        <begin position="906"/>
        <end position="1153"/>
    </location>
</feature>
<dbReference type="PANTHER" id="PTHR43690">
    <property type="entry name" value="NARDILYSIN"/>
    <property type="match status" value="1"/>
</dbReference>
<feature type="compositionally biased region" description="Basic and acidic residues" evidence="12">
    <location>
        <begin position="482"/>
        <end position="495"/>
    </location>
</feature>
<evidence type="ECO:0000256" key="7">
    <source>
        <dbReference type="ARBA" id="ARBA00022801"/>
    </source>
</evidence>
<keyword evidence="10" id="KW-0482">Metalloprotease</keyword>
<dbReference type="GO" id="GO:0012505">
    <property type="term" value="C:endomembrane system"/>
    <property type="evidence" value="ECO:0007669"/>
    <property type="project" value="UniProtKB-SubCell"/>
</dbReference>
<dbReference type="Gene3D" id="3.20.100.30">
    <property type="entry name" value="VTC, catalytic tunnel domain"/>
    <property type="match status" value="1"/>
</dbReference>
<dbReference type="Pfam" id="PF22456">
    <property type="entry name" value="PqqF-like_C_4"/>
    <property type="match status" value="1"/>
</dbReference>
<dbReference type="InterPro" id="IPR004331">
    <property type="entry name" value="SPX_dom"/>
</dbReference>
<keyword evidence="8" id="KW-0862">Zinc</keyword>
<accession>A0AA36IYN7</accession>
<proteinExistence type="inferred from homology"/>
<dbReference type="EMBL" id="CAUJNA010003213">
    <property type="protein sequence ID" value="CAJ1395877.1"/>
    <property type="molecule type" value="Genomic_DNA"/>
</dbReference>
<keyword evidence="14" id="KW-0732">Signal</keyword>
<comment type="similarity">
    <text evidence="3">Belongs to the peptidase M16 family.</text>
</comment>
<feature type="chain" id="PRO_5041224078" description="SPX domain-containing protein" evidence="14">
    <location>
        <begin position="20"/>
        <end position="1724"/>
    </location>
</feature>
<evidence type="ECO:0000256" key="13">
    <source>
        <dbReference type="SAM" id="Phobius"/>
    </source>
</evidence>
<sequence>MSFVCFLLGLLSSGPSLDATKSPNDRNSYRVVELNNGIQALLVSNADKRKQKVACACCVQVGSFSDPDRCQGLAHYCEHMIFLGSKKYPGEADFEEFLSENGGDSNAYTECEYTCFLASTFTVGLEPALDMFAQLFHEPLFTPDASSRELQAIESEFQKKRRSDSVRAETLFASFASADHPWRLFGWGNLQSLDEEPKKQGVDLHTELRGFFAEHYKASRMRLCVFGIESLDTLETAVCESFSAIKPSPSVPQLDFARCGMPLKREDLPRLVRVRPINDCHSLSMSWQLPSQLRYYCSKPEGYLSSLIGDEGEGSILSFLKEEGWATELTAGAGGDNFTSSSNSTIFTVEIELTDAGLNEWQKVVLTVFQYLAMLRDFPLGGLPAYLHDERKQIGDMSFRFLQEKDPSDLVVDLSERMLPLYHHSPAELLNAPWKYADFREDLVRSILDDLTVRNVFLMLMSSSYGRAGGLDAESDADESQDSAHELRTASRAVDDSYDGDSEWKLETRFGTEYLEAALAESWLSMWESAEPQRRLHVPPPNRFIATDFNILPDALPEELLPDLPCSGYDGFPIPQARRLRTPSLTSSEGLKMWHLPCAQQFEQPRSLLTLKLTSPYYALDLSSVRKEVLLELYCECLKDNLNETLYSASKAKLHCSFRESMYGLSLGAGGFSQKLLALVETMLQGLRLETYAMHRFRAQREELLRGYKNAWLKPQAHCAQLRKLLLLPATLRPAQREAELSACGESELSDFVKNFCSEGSWELLVSGNTRKDELTSWIHASLATQLPMRSTTVVEPDVVQLNAQTAAVWLQSGLDSTQTNSAVEIYFQLPGRDSWDFQQDRVRTRMLLELLEDMMYENVYDELRTKQQLGYSVGCNMRDSFGVLGFSIYVLSAVQRPPVLLERVDAFLKDFTRQLREWPSEKFASHIVGLGGRKLEPKRTLADMHGACWSEISFGRPMFDRVERETAVLGLLQPPELIELLETYLAPGGPGRACLITAVVPRAEDKELEALCKAADAKMSELKKAIKVFTGQDKDNASVKEVTHWTSSFLRLGPNPDRPPEARLNEVLTGELNRVSKFAALEEAAIKERLEALLKDARASSQEEELCQRYEELGTDVSNLKSFSQVNFSGFRKALKKYDKWSRKSTMQWFMSQVVKAPLMCVDFEAMLHLLTDIGSVLRKKGVKLYQDVKCSPSSQEEYTKGLERGGLERTFLLEAKAAMNLRVKLAAFMSDKYPEERASTAGGKQRPKQTSLFLDTPQLQVYKDVLDHYSKLHEEHESSCPASLHVRSSERGQVVCAVYQAKGDKGRKEVLLRNEDVVKLLRGEVPSSSLDSRAVGARAVMGCDPPMERSASSSALQEVISTFGSSLAPQAQATYSRSLLQDGSGVVVILDEDVRFGKIQEFNGATSSTDFFDFMVITIVFPSRAFSLPRWLGLLEDGSVVQANGFSKGAHAIARFHALGQSLPMPHWYANVYSDAQGGEGRDEADPQSAEPAGGQKGIAKNDVDTKEKEEIVETSPRWTHANANSARLLHEFGTTPQQESQMAATRMALAARGTSSQEQEAVRKPAAAGSLSEPLLEKTSEEQAPQGMLRRIFGVQASEDQEKAVRRAIVAVQPKTLYSNERTFLEWIHFATILAASGVLMLHAGEAGHVIIGRLLVLAAIFLVVWSMHVFNWRADGLDFKVDMRYEDNVGPVALVVSILGALLLSSLHAVFSADGPTTTA</sequence>
<dbReference type="InterPro" id="IPR003807">
    <property type="entry name" value="DUF202"/>
</dbReference>
<evidence type="ECO:0000256" key="11">
    <source>
        <dbReference type="ARBA" id="ARBA00023136"/>
    </source>
</evidence>
<dbReference type="PROSITE" id="PS00143">
    <property type="entry name" value="INSULINASE"/>
    <property type="match status" value="1"/>
</dbReference>
<keyword evidence="5 13" id="KW-0812">Transmembrane</keyword>
<keyword evidence="9 13" id="KW-1133">Transmembrane helix</keyword>
<evidence type="ECO:0000256" key="6">
    <source>
        <dbReference type="ARBA" id="ARBA00022723"/>
    </source>
</evidence>
<comment type="subcellular location">
    <subcellularLocation>
        <location evidence="2">Endomembrane system</location>
        <topology evidence="2">Multi-pass membrane protein</topology>
    </subcellularLocation>
</comment>
<dbReference type="InterPro" id="IPR001431">
    <property type="entry name" value="Pept_M16_Zn_BS"/>
</dbReference>
<dbReference type="Pfam" id="PF03105">
    <property type="entry name" value="SPX"/>
    <property type="match status" value="1"/>
</dbReference>
<dbReference type="Pfam" id="PF16187">
    <property type="entry name" value="Peptidase_M16_M"/>
    <property type="match status" value="1"/>
</dbReference>
<feature type="transmembrane region" description="Helical" evidence="13">
    <location>
        <begin position="1654"/>
        <end position="1674"/>
    </location>
</feature>
<dbReference type="FunFam" id="3.30.830.10:FF:000005">
    <property type="entry name" value="nardilysin isoform X1"/>
    <property type="match status" value="1"/>
</dbReference>
<dbReference type="InterPro" id="IPR050626">
    <property type="entry name" value="Peptidase_M16"/>
</dbReference>
<dbReference type="Pfam" id="PF05193">
    <property type="entry name" value="Peptidase_M16_C"/>
    <property type="match status" value="1"/>
</dbReference>
<dbReference type="Proteomes" id="UP001178507">
    <property type="component" value="Unassembled WGS sequence"/>
</dbReference>
<dbReference type="PANTHER" id="PTHR43690:SF18">
    <property type="entry name" value="INSULIN-DEGRADING ENZYME-RELATED"/>
    <property type="match status" value="1"/>
</dbReference>
<evidence type="ECO:0000256" key="3">
    <source>
        <dbReference type="ARBA" id="ARBA00007261"/>
    </source>
</evidence>
<dbReference type="InterPro" id="IPR054734">
    <property type="entry name" value="PqqF-like_C_4"/>
</dbReference>
<dbReference type="Pfam" id="PF02656">
    <property type="entry name" value="DUF202"/>
    <property type="match status" value="1"/>
</dbReference>
<evidence type="ECO:0000313" key="17">
    <source>
        <dbReference type="Proteomes" id="UP001178507"/>
    </source>
</evidence>
<evidence type="ECO:0000259" key="15">
    <source>
        <dbReference type="PROSITE" id="PS51382"/>
    </source>
</evidence>
<evidence type="ECO:0000256" key="1">
    <source>
        <dbReference type="ARBA" id="ARBA00001947"/>
    </source>
</evidence>
<keyword evidence="6" id="KW-0479">Metal-binding</keyword>
<evidence type="ECO:0000256" key="5">
    <source>
        <dbReference type="ARBA" id="ARBA00022692"/>
    </source>
</evidence>
<dbReference type="FunFam" id="3.30.830.10:FF:000012">
    <property type="entry name" value="Protease 3"/>
    <property type="match status" value="1"/>
</dbReference>
<dbReference type="InterPro" id="IPR011249">
    <property type="entry name" value="Metalloenz_LuxS/M16"/>
</dbReference>
<comment type="cofactor">
    <cofactor evidence="1">
        <name>Zn(2+)</name>
        <dbReference type="ChEBI" id="CHEBI:29105"/>
    </cofactor>
</comment>
<evidence type="ECO:0000256" key="9">
    <source>
        <dbReference type="ARBA" id="ARBA00022989"/>
    </source>
</evidence>
<feature type="region of interest" description="Disordered" evidence="12">
    <location>
        <begin position="1476"/>
        <end position="1526"/>
    </location>
</feature>
<gene>
    <name evidence="16" type="ORF">EVOR1521_LOCUS20209</name>
</gene>
<keyword evidence="4" id="KW-0645">Protease</keyword>
<dbReference type="GO" id="GO:0006508">
    <property type="term" value="P:proteolysis"/>
    <property type="evidence" value="ECO:0007669"/>
    <property type="project" value="UniProtKB-KW"/>
</dbReference>
<feature type="transmembrane region" description="Helical" evidence="13">
    <location>
        <begin position="1627"/>
        <end position="1647"/>
    </location>
</feature>
<name>A0AA36IYN7_9DINO</name>
<feature type="compositionally biased region" description="Basic and acidic residues" evidence="12">
    <location>
        <begin position="1502"/>
        <end position="1514"/>
    </location>
</feature>
<comment type="caution">
    <text evidence="16">The sequence shown here is derived from an EMBL/GenBank/DDBJ whole genome shotgun (WGS) entry which is preliminary data.</text>
</comment>
<keyword evidence="17" id="KW-1185">Reference proteome</keyword>
<evidence type="ECO:0000256" key="8">
    <source>
        <dbReference type="ARBA" id="ARBA00022833"/>
    </source>
</evidence>
<dbReference type="GO" id="GO:0046872">
    <property type="term" value="F:metal ion binding"/>
    <property type="evidence" value="ECO:0007669"/>
    <property type="project" value="UniProtKB-KW"/>
</dbReference>
<dbReference type="InterPro" id="IPR011765">
    <property type="entry name" value="Pept_M16_N"/>
</dbReference>
<dbReference type="PROSITE" id="PS51382">
    <property type="entry name" value="SPX"/>
    <property type="match status" value="1"/>
</dbReference>
<organism evidence="16 17">
    <name type="scientific">Effrenium voratum</name>
    <dbReference type="NCBI Taxonomy" id="2562239"/>
    <lineage>
        <taxon>Eukaryota</taxon>
        <taxon>Sar</taxon>
        <taxon>Alveolata</taxon>
        <taxon>Dinophyceae</taxon>
        <taxon>Suessiales</taxon>
        <taxon>Symbiodiniaceae</taxon>
        <taxon>Effrenium</taxon>
    </lineage>
</organism>
<dbReference type="GO" id="GO:0005737">
    <property type="term" value="C:cytoplasm"/>
    <property type="evidence" value="ECO:0007669"/>
    <property type="project" value="UniProtKB-ARBA"/>
</dbReference>